<keyword evidence="1 4" id="KW-0812">Transmembrane</keyword>
<dbReference type="GO" id="GO:0005524">
    <property type="term" value="F:ATP binding"/>
    <property type="evidence" value="ECO:0007669"/>
    <property type="project" value="InterPro"/>
</dbReference>
<feature type="non-terminal residue" evidence="5">
    <location>
        <position position="1"/>
    </location>
</feature>
<feature type="non-terminal residue" evidence="5">
    <location>
        <position position="107"/>
    </location>
</feature>
<dbReference type="GO" id="GO:0016020">
    <property type="term" value="C:membrane"/>
    <property type="evidence" value="ECO:0007669"/>
    <property type="project" value="InterPro"/>
</dbReference>
<comment type="caution">
    <text evidence="5">The sequence shown here is derived from an EMBL/GenBank/DDBJ whole genome shotgun (WGS) entry which is preliminary data.</text>
</comment>
<dbReference type="SUPFAM" id="SSF90123">
    <property type="entry name" value="ABC transporter transmembrane region"/>
    <property type="match status" value="1"/>
</dbReference>
<evidence type="ECO:0000313" key="5">
    <source>
        <dbReference type="EMBL" id="GMS99354.1"/>
    </source>
</evidence>
<organism evidence="5 6">
    <name type="scientific">Pristionchus entomophagus</name>
    <dbReference type="NCBI Taxonomy" id="358040"/>
    <lineage>
        <taxon>Eukaryota</taxon>
        <taxon>Metazoa</taxon>
        <taxon>Ecdysozoa</taxon>
        <taxon>Nematoda</taxon>
        <taxon>Chromadorea</taxon>
        <taxon>Rhabditida</taxon>
        <taxon>Rhabditina</taxon>
        <taxon>Diplogasteromorpha</taxon>
        <taxon>Diplogasteroidea</taxon>
        <taxon>Neodiplogasteridae</taxon>
        <taxon>Pristionchus</taxon>
    </lineage>
</organism>
<evidence type="ECO:0000313" key="6">
    <source>
        <dbReference type="Proteomes" id="UP001432027"/>
    </source>
</evidence>
<proteinExistence type="predicted"/>
<evidence type="ECO:0008006" key="7">
    <source>
        <dbReference type="Google" id="ProtNLM"/>
    </source>
</evidence>
<dbReference type="Gene3D" id="1.20.1560.10">
    <property type="entry name" value="ABC transporter type 1, transmembrane domain"/>
    <property type="match status" value="1"/>
</dbReference>
<keyword evidence="6" id="KW-1185">Reference proteome</keyword>
<dbReference type="InterPro" id="IPR036640">
    <property type="entry name" value="ABC1_TM_sf"/>
</dbReference>
<dbReference type="Proteomes" id="UP001432027">
    <property type="component" value="Unassembled WGS sequence"/>
</dbReference>
<feature type="transmembrane region" description="Helical" evidence="4">
    <location>
        <begin position="6"/>
        <end position="26"/>
    </location>
</feature>
<keyword evidence="2 4" id="KW-1133">Transmembrane helix</keyword>
<reference evidence="5" key="1">
    <citation type="submission" date="2023-10" db="EMBL/GenBank/DDBJ databases">
        <title>Genome assembly of Pristionchus species.</title>
        <authorList>
            <person name="Yoshida K."/>
            <person name="Sommer R.J."/>
        </authorList>
    </citation>
    <scope>NUCLEOTIDE SEQUENCE</scope>
    <source>
        <strain evidence="5">RS0144</strain>
    </source>
</reference>
<dbReference type="AlphaFoldDB" id="A0AAV5TZJ1"/>
<evidence type="ECO:0000256" key="2">
    <source>
        <dbReference type="ARBA" id="ARBA00022989"/>
    </source>
</evidence>
<sequence>NMVVFLPVGIIGIIYLFFYLLLLVQLEKFSDRAYNKLVKADKSGEAVMEIINNIATIQQIAVEGHFLTKYDQVQLKREQLLARKIRFQCVVHAINQSLFLLFDALAK</sequence>
<evidence type="ECO:0000256" key="4">
    <source>
        <dbReference type="SAM" id="Phobius"/>
    </source>
</evidence>
<dbReference type="EMBL" id="BTSX01000005">
    <property type="protein sequence ID" value="GMS99354.1"/>
    <property type="molecule type" value="Genomic_DNA"/>
</dbReference>
<protein>
    <recommendedName>
        <fullName evidence="7">ABC transmembrane type-1 domain-containing protein</fullName>
    </recommendedName>
</protein>
<gene>
    <name evidence="5" type="ORF">PENTCL1PPCAC_21529</name>
</gene>
<keyword evidence="3 4" id="KW-0472">Membrane</keyword>
<evidence type="ECO:0000256" key="1">
    <source>
        <dbReference type="ARBA" id="ARBA00022692"/>
    </source>
</evidence>
<accession>A0AAV5TZJ1</accession>
<name>A0AAV5TZJ1_9BILA</name>
<evidence type="ECO:0000256" key="3">
    <source>
        <dbReference type="ARBA" id="ARBA00023136"/>
    </source>
</evidence>